<proteinExistence type="predicted"/>
<evidence type="ECO:0000313" key="3">
    <source>
        <dbReference type="Proteomes" id="UP000266723"/>
    </source>
</evidence>
<feature type="compositionally biased region" description="Polar residues" evidence="1">
    <location>
        <begin position="32"/>
        <end position="45"/>
    </location>
</feature>
<dbReference type="EMBL" id="QGKV02002055">
    <property type="protein sequence ID" value="KAF3497160.1"/>
    <property type="molecule type" value="Genomic_DNA"/>
</dbReference>
<comment type="caution">
    <text evidence="2">The sequence shown here is derived from an EMBL/GenBank/DDBJ whole genome shotgun (WGS) entry which is preliminary data.</text>
</comment>
<sequence>MLDDKLFPELGNCMEDGMIGEDVQEEDQSLSTVQNEVSTNRNMETPLSDGKEFGEKKVGWDATSNINRVLKSWRGPKDPSSGKFTYGVERNELAQSIIRKKGVPTFWNDPWNTINDLEGSGKFNVRDIQPYRDQRGGYICVQYRE</sequence>
<feature type="region of interest" description="Disordered" evidence="1">
    <location>
        <begin position="32"/>
        <end position="54"/>
    </location>
</feature>
<protein>
    <submittedName>
        <fullName evidence="2">Uncharacterized protein</fullName>
    </submittedName>
</protein>
<organism evidence="2 3">
    <name type="scientific">Brassica cretica</name>
    <name type="common">Mustard</name>
    <dbReference type="NCBI Taxonomy" id="69181"/>
    <lineage>
        <taxon>Eukaryota</taxon>
        <taxon>Viridiplantae</taxon>
        <taxon>Streptophyta</taxon>
        <taxon>Embryophyta</taxon>
        <taxon>Tracheophyta</taxon>
        <taxon>Spermatophyta</taxon>
        <taxon>Magnoliopsida</taxon>
        <taxon>eudicotyledons</taxon>
        <taxon>Gunneridae</taxon>
        <taxon>Pentapetalae</taxon>
        <taxon>rosids</taxon>
        <taxon>malvids</taxon>
        <taxon>Brassicales</taxon>
        <taxon>Brassicaceae</taxon>
        <taxon>Brassiceae</taxon>
        <taxon>Brassica</taxon>
    </lineage>
</organism>
<keyword evidence="3" id="KW-1185">Reference proteome</keyword>
<dbReference type="Proteomes" id="UP000266723">
    <property type="component" value="Unassembled WGS sequence"/>
</dbReference>
<evidence type="ECO:0000256" key="1">
    <source>
        <dbReference type="SAM" id="MobiDB-lite"/>
    </source>
</evidence>
<name>A0ABQ7AHQ5_BRACR</name>
<reference evidence="2 3" key="1">
    <citation type="journal article" date="2020" name="BMC Genomics">
        <title>Intraspecific diversification of the crop wild relative Brassica cretica Lam. using demographic model selection.</title>
        <authorList>
            <person name="Kioukis A."/>
            <person name="Michalopoulou V.A."/>
            <person name="Briers L."/>
            <person name="Pirintsos S."/>
            <person name="Studholme D.J."/>
            <person name="Pavlidis P."/>
            <person name="Sarris P.F."/>
        </authorList>
    </citation>
    <scope>NUCLEOTIDE SEQUENCE [LARGE SCALE GENOMIC DNA]</scope>
    <source>
        <strain evidence="3">cv. PFS-1207/04</strain>
    </source>
</reference>
<gene>
    <name evidence="2" type="ORF">DY000_02054062</name>
</gene>
<accession>A0ABQ7AHQ5</accession>
<evidence type="ECO:0000313" key="2">
    <source>
        <dbReference type="EMBL" id="KAF3497160.1"/>
    </source>
</evidence>